<comment type="caution">
    <text evidence="2">The sequence shown here is derived from an EMBL/GenBank/DDBJ whole genome shotgun (WGS) entry which is preliminary data.</text>
</comment>
<gene>
    <name evidence="2" type="ORF">A2618_02265</name>
</gene>
<name>A0A1F5G0T2_9BACT</name>
<sequence>MKLIKLLSLIIVTLIITNITLTNRAVDQSTLVSALTVQIQTLENDVTRSRAEIAELGSLTRLQDLILAAGFSETPTLVTLPTAASVALR</sequence>
<protein>
    <submittedName>
        <fullName evidence="2">Uncharacterized protein</fullName>
    </submittedName>
</protein>
<keyword evidence="1" id="KW-0175">Coiled coil</keyword>
<evidence type="ECO:0000256" key="1">
    <source>
        <dbReference type="SAM" id="Coils"/>
    </source>
</evidence>
<organism evidence="2 3">
    <name type="scientific">Candidatus Collierbacteria bacterium RIFOXYD1_FULL_46_26</name>
    <dbReference type="NCBI Taxonomy" id="1817732"/>
    <lineage>
        <taxon>Bacteria</taxon>
        <taxon>Candidatus Collieribacteriota</taxon>
    </lineage>
</organism>
<dbReference type="EMBL" id="MFAR01000002">
    <property type="protein sequence ID" value="OGD85483.1"/>
    <property type="molecule type" value="Genomic_DNA"/>
</dbReference>
<reference evidence="2 3" key="1">
    <citation type="journal article" date="2016" name="Nat. Commun.">
        <title>Thousands of microbial genomes shed light on interconnected biogeochemical processes in an aquifer system.</title>
        <authorList>
            <person name="Anantharaman K."/>
            <person name="Brown C.T."/>
            <person name="Hug L.A."/>
            <person name="Sharon I."/>
            <person name="Castelle C.J."/>
            <person name="Probst A.J."/>
            <person name="Thomas B.C."/>
            <person name="Singh A."/>
            <person name="Wilkins M.J."/>
            <person name="Karaoz U."/>
            <person name="Brodie E.L."/>
            <person name="Williams K.H."/>
            <person name="Hubbard S.S."/>
            <person name="Banfield J.F."/>
        </authorList>
    </citation>
    <scope>NUCLEOTIDE SEQUENCE [LARGE SCALE GENOMIC DNA]</scope>
</reference>
<evidence type="ECO:0000313" key="2">
    <source>
        <dbReference type="EMBL" id="OGD85483.1"/>
    </source>
</evidence>
<proteinExistence type="predicted"/>
<accession>A0A1F5G0T2</accession>
<evidence type="ECO:0000313" key="3">
    <source>
        <dbReference type="Proteomes" id="UP000177921"/>
    </source>
</evidence>
<dbReference type="AlphaFoldDB" id="A0A1F5G0T2"/>
<dbReference type="Proteomes" id="UP000177921">
    <property type="component" value="Unassembled WGS sequence"/>
</dbReference>
<feature type="coiled-coil region" evidence="1">
    <location>
        <begin position="32"/>
        <end position="59"/>
    </location>
</feature>